<dbReference type="EMBL" id="JAVYII010000001">
    <property type="protein sequence ID" value="MDT9592069.1"/>
    <property type="molecule type" value="Genomic_DNA"/>
</dbReference>
<gene>
    <name evidence="3" type="ORF">RDV89_03270</name>
</gene>
<evidence type="ECO:0000313" key="4">
    <source>
        <dbReference type="Proteomes" id="UP001268542"/>
    </source>
</evidence>
<name>A0ABU3PS95_9ACTN</name>
<keyword evidence="4" id="KW-1185">Reference proteome</keyword>
<keyword evidence="2" id="KW-0732">Signal</keyword>
<dbReference type="Proteomes" id="UP001268542">
    <property type="component" value="Unassembled WGS sequence"/>
</dbReference>
<sequence length="379" mass="37746">MTRPARPARPARTTVLALAAATFAAHLSACTVDGWGTPAAYPDATDLRRAAAAWTDPWLAPTEATTAGPTSGPDGLVRTVASRTTGHGPGAEALVVEVREAVTAGWTLHAVDCAAGTAYLVHGDPEDLDDLRVATVEVTGGGALVTGSVPHHRDGSWPDPGPPLDPADTCRGGGAGDGPPDLGGAAFDGDVARGSADPEQPRWDDDVADATRERVAAVAADPWVATLPELAVPDAGDDDWRRDAPATGGRLDAAGPDGAARLAKAVDDALATGDGWEVTYARCVPGDPGAPAAATLRRAEPLAVATLSAAGGDGEAVGGVDVALRLLPQGWEAGEGYADDVAALPALAAADVAACAGGSSPVVAGTPAVLPVQVWPSLG</sequence>
<evidence type="ECO:0000256" key="1">
    <source>
        <dbReference type="SAM" id="MobiDB-lite"/>
    </source>
</evidence>
<evidence type="ECO:0000256" key="2">
    <source>
        <dbReference type="SAM" id="SignalP"/>
    </source>
</evidence>
<protein>
    <submittedName>
        <fullName evidence="3">Uncharacterized protein</fullName>
    </submittedName>
</protein>
<comment type="caution">
    <text evidence="3">The sequence shown here is derived from an EMBL/GenBank/DDBJ whole genome shotgun (WGS) entry which is preliminary data.</text>
</comment>
<evidence type="ECO:0000313" key="3">
    <source>
        <dbReference type="EMBL" id="MDT9592069.1"/>
    </source>
</evidence>
<feature type="signal peptide" evidence="2">
    <location>
        <begin position="1"/>
        <end position="29"/>
    </location>
</feature>
<dbReference type="RefSeq" id="WP_315731259.1">
    <property type="nucleotide sequence ID" value="NZ_JAVYII010000001.1"/>
</dbReference>
<feature type="chain" id="PRO_5046471933" evidence="2">
    <location>
        <begin position="30"/>
        <end position="379"/>
    </location>
</feature>
<organism evidence="3 4">
    <name type="scientific">Nocardioides imazamoxiresistens</name>
    <dbReference type="NCBI Taxonomy" id="3231893"/>
    <lineage>
        <taxon>Bacteria</taxon>
        <taxon>Bacillati</taxon>
        <taxon>Actinomycetota</taxon>
        <taxon>Actinomycetes</taxon>
        <taxon>Propionibacteriales</taxon>
        <taxon>Nocardioidaceae</taxon>
        <taxon>Nocardioides</taxon>
    </lineage>
</organism>
<feature type="region of interest" description="Disordered" evidence="1">
    <location>
        <begin position="144"/>
        <end position="204"/>
    </location>
</feature>
<feature type="compositionally biased region" description="Low complexity" evidence="1">
    <location>
        <begin position="178"/>
        <end position="189"/>
    </location>
</feature>
<reference evidence="3 4" key="1">
    <citation type="submission" date="2023-08" db="EMBL/GenBank/DDBJ databases">
        <title>Nocardioides seae sp. nov., a bacterium isolated from a soil.</title>
        <authorList>
            <person name="Wang X."/>
        </authorList>
    </citation>
    <scope>NUCLEOTIDE SEQUENCE [LARGE SCALE GENOMIC DNA]</scope>
    <source>
        <strain evidence="3 4">YZH12</strain>
    </source>
</reference>
<accession>A0ABU3PS95</accession>
<feature type="region of interest" description="Disordered" evidence="1">
    <location>
        <begin position="234"/>
        <end position="255"/>
    </location>
</feature>
<proteinExistence type="predicted"/>